<dbReference type="GO" id="GO:0001401">
    <property type="term" value="C:SAM complex"/>
    <property type="evidence" value="ECO:0007669"/>
    <property type="project" value="TreeGrafter"/>
</dbReference>
<keyword evidence="2 6" id="KW-0812">Transmembrane</keyword>
<comment type="subcellular location">
    <subcellularLocation>
        <location evidence="6">Mitochondrion outer membrane</location>
        <topology evidence="6">Multi-pass membrane protein</topology>
    </subcellularLocation>
    <text evidence="6">The ERMES/MDM complex localizes to a few discrete foci (around 10 per single cell), that represent mitochondria-endoplasmic reticulum junctions. These foci are often found next to mtDNA nucleoids.</text>
</comment>
<keyword evidence="8" id="KW-1185">Reference proteome</keyword>
<comment type="caution">
    <text evidence="7">The sequence shown here is derived from an EMBL/GenBank/DDBJ whole genome shotgun (WGS) entry which is preliminary data.</text>
</comment>
<gene>
    <name evidence="6" type="primary">MDM10</name>
    <name evidence="7" type="ORF">T551_00076</name>
</gene>
<evidence type="ECO:0000256" key="1">
    <source>
        <dbReference type="ARBA" id="ARBA00022452"/>
    </source>
</evidence>
<dbReference type="EMBL" id="LFWA01000001">
    <property type="protein sequence ID" value="KTW32591.1"/>
    <property type="molecule type" value="Genomic_DNA"/>
</dbReference>
<evidence type="ECO:0000256" key="3">
    <source>
        <dbReference type="ARBA" id="ARBA00022787"/>
    </source>
</evidence>
<evidence type="ECO:0000256" key="5">
    <source>
        <dbReference type="ARBA" id="ARBA00023136"/>
    </source>
</evidence>
<keyword evidence="4 6" id="KW-0496">Mitochondrion</keyword>
<organism evidence="7 8">
    <name type="scientific">Pneumocystis jirovecii (strain RU7)</name>
    <name type="common">Human pneumocystis pneumonia agent</name>
    <dbReference type="NCBI Taxonomy" id="1408657"/>
    <lineage>
        <taxon>Eukaryota</taxon>
        <taxon>Fungi</taxon>
        <taxon>Dikarya</taxon>
        <taxon>Ascomycota</taxon>
        <taxon>Taphrinomycotina</taxon>
        <taxon>Pneumocystomycetes</taxon>
        <taxon>Pneumocystaceae</taxon>
        <taxon>Pneumocystis</taxon>
    </lineage>
</organism>
<keyword evidence="1 6" id="KW-1134">Transmembrane beta strand</keyword>
<evidence type="ECO:0000256" key="6">
    <source>
        <dbReference type="HAMAP-Rule" id="MF_03102"/>
    </source>
</evidence>
<dbReference type="PANTHER" id="PTHR28035:SF1">
    <property type="entry name" value="MITOCHONDRIAL DISTRIBUTION AND MORPHOLOGY PROTEIN 10"/>
    <property type="match status" value="1"/>
</dbReference>
<dbReference type="PANTHER" id="PTHR28035">
    <property type="entry name" value="MITOCHONDRIAL DISTRIBUTION AND MORPHOLOGY PROTEIN 10"/>
    <property type="match status" value="1"/>
</dbReference>
<dbReference type="VEuPathDB" id="FungiDB:T551_00076"/>
<keyword evidence="5 6" id="KW-0472">Membrane</keyword>
<evidence type="ECO:0000256" key="4">
    <source>
        <dbReference type="ARBA" id="ARBA00023128"/>
    </source>
</evidence>
<dbReference type="Pfam" id="PF12519">
    <property type="entry name" value="MDM10"/>
    <property type="match status" value="2"/>
</dbReference>
<dbReference type="eggNOG" id="ENOG502QUN5">
    <property type="taxonomic scope" value="Eukaryota"/>
</dbReference>
<dbReference type="HAMAP" id="MF_03102">
    <property type="entry name" value="Mdm10"/>
    <property type="match status" value="1"/>
</dbReference>
<dbReference type="GO" id="GO:1990456">
    <property type="term" value="P:mitochondrion-endoplasmic reticulum membrane tethering"/>
    <property type="evidence" value="ECO:0007669"/>
    <property type="project" value="UniProtKB-UniRule"/>
</dbReference>
<sequence>MIDYMEYILRLFYENTGWNTDNLYSFLCQSSRNILDFHVPKGLRLNVASSPSNNFALSYRLSLSPVLNGSIAYLVTSCCLDGPRNSHTISMNRMAEVYHQVQEFSGQKKTWNQIYPSKQRGMDYLLGIKGYNTVDFLFYGRMYLPELLLEGLYAKKLSPTKQFILLCFNDPKKNDGSTVTAQFQHNVGKWSTEYTFNTNEAMFGFRGLWNFGEVPRKMSIDGKQHEELTSMSNNGQLSIGTELYYGILHKTGGLSTALRFTTLPSYLKNPLTMTLALNPVMGHVSAAYSIKATDDCSLSSRFNFNMFSYESSLDIGFELWRRSQLSELSLPEISPNLFVPFYPRTNIIKLSTGSKKNVRVLWEWRYKSFLCSFGAIFDFNSSLSLLKFFGLEFQYFS</sequence>
<evidence type="ECO:0000313" key="7">
    <source>
        <dbReference type="EMBL" id="KTW32591.1"/>
    </source>
</evidence>
<dbReference type="STRING" id="1408657.A0A0W4ZW68"/>
<dbReference type="GO" id="GO:0015914">
    <property type="term" value="P:phospholipid transport"/>
    <property type="evidence" value="ECO:0007669"/>
    <property type="project" value="TreeGrafter"/>
</dbReference>
<dbReference type="InterPro" id="IPR027539">
    <property type="entry name" value="Mdm10"/>
</dbReference>
<evidence type="ECO:0000313" key="8">
    <source>
        <dbReference type="Proteomes" id="UP000053447"/>
    </source>
</evidence>
<reference evidence="8" key="1">
    <citation type="journal article" date="2016" name="Nat. Commun.">
        <title>Genome analysis of three Pneumocystis species reveals adaptation mechanisms to life exclusively in mammalian hosts.</title>
        <authorList>
            <person name="Ma L."/>
            <person name="Chen Z."/>
            <person name="Huang D.W."/>
            <person name="Kutty G."/>
            <person name="Ishihara M."/>
            <person name="Wang H."/>
            <person name="Abouelleil A."/>
            <person name="Bishop L."/>
            <person name="Davey E."/>
            <person name="Deng R."/>
            <person name="Deng X."/>
            <person name="Fan L."/>
            <person name="Fantoni G."/>
            <person name="Fitzgerald M."/>
            <person name="Gogineni E."/>
            <person name="Goldberg J.M."/>
            <person name="Handley G."/>
            <person name="Hu X."/>
            <person name="Huber C."/>
            <person name="Jiao X."/>
            <person name="Jones K."/>
            <person name="Levin J.Z."/>
            <person name="Liu Y."/>
            <person name="Macdonald P."/>
            <person name="Melnikov A."/>
            <person name="Raley C."/>
            <person name="Sassi M."/>
            <person name="Sherman B.T."/>
            <person name="Song X."/>
            <person name="Sykes S."/>
            <person name="Tran B."/>
            <person name="Walsh L."/>
            <person name="Xia Y."/>
            <person name="Yang J."/>
            <person name="Young S."/>
            <person name="Zeng Q."/>
            <person name="Zheng X."/>
            <person name="Stephens R."/>
            <person name="Nusbaum C."/>
            <person name="Birren B.W."/>
            <person name="Azadi P."/>
            <person name="Lempicki R.A."/>
            <person name="Cuomo C.A."/>
            <person name="Kovacs J.A."/>
        </authorList>
    </citation>
    <scope>NUCLEOTIDE SEQUENCE [LARGE SCALE GENOMIC DNA]</scope>
    <source>
        <strain evidence="8">RU7</strain>
    </source>
</reference>
<dbReference type="Proteomes" id="UP000053447">
    <property type="component" value="Unassembled WGS sequence"/>
</dbReference>
<dbReference type="GO" id="GO:0032865">
    <property type="term" value="C:ERMES complex"/>
    <property type="evidence" value="ECO:0007669"/>
    <property type="project" value="UniProtKB-UniRule"/>
</dbReference>
<dbReference type="RefSeq" id="XP_018231283.1">
    <property type="nucleotide sequence ID" value="XM_018372343.1"/>
</dbReference>
<dbReference type="GO" id="GO:0045040">
    <property type="term" value="P:protein insertion into mitochondrial outer membrane"/>
    <property type="evidence" value="ECO:0007669"/>
    <property type="project" value="UniProtKB-UniRule"/>
</dbReference>
<comment type="function">
    <text evidence="6">Component of the ERMES/MDM complex, which serves as a molecular tether to connect the endoplasmic reticulum and mitochondria. Components of this complex are involved in the control of mitochondrial shape and protein biogenesis and may function in phospholipid exchange. MDM10 is involved in the late assembly steps of the general translocase of the mitochondrial outer membrane (TOM complex). Functions in the TOM40-specific route of the assembly of outer membrane beta-barrel proteins, including the association of TOM40 with the receptor TOM22 and small TOM proteins. Can associate with the SAM(core) complex as well as the MDM12-MMM1 complex, both involved in late steps of the major beta-barrel assembly pathway, that is responsible for biogenesis of all outer membrane beta-barrel proteins. May act as a switch that shuttles between both complexes and channels precursor proteins into the TOM40-specific pathway. Plays a role in mitochondrial morphology and in the inheritance of mitochondria.</text>
</comment>
<comment type="similarity">
    <text evidence="6">Belongs to the MDM10 family.</text>
</comment>
<name>A0A0W4ZW68_PNEJ7</name>
<dbReference type="GeneID" id="28938598"/>
<accession>A0A0W4ZW68</accession>
<dbReference type="OrthoDB" id="2103793at2759"/>
<evidence type="ECO:0000256" key="2">
    <source>
        <dbReference type="ARBA" id="ARBA00022692"/>
    </source>
</evidence>
<protein>
    <recommendedName>
        <fullName evidence="6">Mitochondrial distribution and morphology protein 10</fullName>
    </recommendedName>
    <alternativeName>
        <fullName evidence="6">Mitochondrial inheritance component MDM10</fullName>
    </alternativeName>
</protein>
<dbReference type="GO" id="GO:0051654">
    <property type="term" value="P:establishment of mitochondrion localization"/>
    <property type="evidence" value="ECO:0007669"/>
    <property type="project" value="TreeGrafter"/>
</dbReference>
<dbReference type="AlphaFoldDB" id="A0A0W4ZW68"/>
<proteinExistence type="inferred from homology"/>
<comment type="subunit">
    <text evidence="6">Component of the ER-mitochondria encounter structure (ERMES) or MDM complex, composed of MMM1, MDM10, MDM12 and MDM34. Associates with the mitochondrial outer membrane sorting assembly machinery SAM(core) complex.</text>
</comment>
<comment type="domain">
    <text evidence="6">Lacks alpha-helical transmembrane segments, suggesting that it resides in the membrane via beta-sheet conformations similar to those predicted for other outer membrane proteins and porin.</text>
</comment>
<dbReference type="GO" id="GO:0070096">
    <property type="term" value="P:mitochondrial outer membrane translocase complex assembly"/>
    <property type="evidence" value="ECO:0007669"/>
    <property type="project" value="UniProtKB-UniRule"/>
</dbReference>
<keyword evidence="3 6" id="KW-1000">Mitochondrion outer membrane</keyword>